<evidence type="ECO:0000313" key="3">
    <source>
        <dbReference type="Proteomes" id="UP000184171"/>
    </source>
</evidence>
<reference evidence="2 3" key="1">
    <citation type="submission" date="2016-11" db="EMBL/GenBank/DDBJ databases">
        <authorList>
            <person name="Jaros S."/>
            <person name="Januszkiewicz K."/>
            <person name="Wedrychowicz H."/>
        </authorList>
    </citation>
    <scope>NUCLEOTIDE SEQUENCE [LARGE SCALE GENOMIC DNA]</scope>
    <source>
        <strain evidence="2 3">DSM 5091</strain>
    </source>
</reference>
<dbReference type="RefSeq" id="WP_072907206.1">
    <property type="nucleotide sequence ID" value="NZ_FQZT01000004.1"/>
</dbReference>
<name>A0A1M6G4M8_MALRU</name>
<evidence type="ECO:0000313" key="2">
    <source>
        <dbReference type="EMBL" id="SHJ04863.1"/>
    </source>
</evidence>
<keyword evidence="2" id="KW-0121">Carboxypeptidase</keyword>
<proteinExistence type="predicted"/>
<dbReference type="InterPro" id="IPR008969">
    <property type="entry name" value="CarboxyPept-like_regulatory"/>
</dbReference>
<feature type="chain" id="PRO_5013019879" evidence="1">
    <location>
        <begin position="22"/>
        <end position="110"/>
    </location>
</feature>
<dbReference type="EMBL" id="FQZT01000004">
    <property type="protein sequence ID" value="SHJ04863.1"/>
    <property type="molecule type" value="Genomic_DNA"/>
</dbReference>
<dbReference type="SUPFAM" id="SSF49464">
    <property type="entry name" value="Carboxypeptidase regulatory domain-like"/>
    <property type="match status" value="1"/>
</dbReference>
<dbReference type="AlphaFoldDB" id="A0A1M6G4M8"/>
<gene>
    <name evidence="2" type="ORF">SAMN02745165_01406</name>
</gene>
<protein>
    <submittedName>
        <fullName evidence="2">Carboxypeptidase regulatory-like domain-containing protein</fullName>
    </submittedName>
</protein>
<accession>A0A1M6G4M8</accession>
<keyword evidence="3" id="KW-1185">Reference proteome</keyword>
<keyword evidence="1" id="KW-0732">Signal</keyword>
<sequence>MYRTSILSACLLLFLACPVSAAEIYGQLRDSHGKVPAGAQVTASCGGEQITVDSYGRYRITDLPLRTNCELIISYQKLSATPVRIYTSKNRNSANITLKRAGSRLLAIRR</sequence>
<evidence type="ECO:0000256" key="1">
    <source>
        <dbReference type="SAM" id="SignalP"/>
    </source>
</evidence>
<dbReference type="STRING" id="1122189.SAMN02745165_01406"/>
<keyword evidence="2" id="KW-0645">Protease</keyword>
<dbReference type="GO" id="GO:0004180">
    <property type="term" value="F:carboxypeptidase activity"/>
    <property type="evidence" value="ECO:0007669"/>
    <property type="project" value="UniProtKB-KW"/>
</dbReference>
<dbReference type="PROSITE" id="PS51257">
    <property type="entry name" value="PROKAR_LIPOPROTEIN"/>
    <property type="match status" value="1"/>
</dbReference>
<organism evidence="2 3">
    <name type="scientific">Malonomonas rubra DSM 5091</name>
    <dbReference type="NCBI Taxonomy" id="1122189"/>
    <lineage>
        <taxon>Bacteria</taxon>
        <taxon>Pseudomonadati</taxon>
        <taxon>Thermodesulfobacteriota</taxon>
        <taxon>Desulfuromonadia</taxon>
        <taxon>Desulfuromonadales</taxon>
        <taxon>Geopsychrobacteraceae</taxon>
        <taxon>Malonomonas</taxon>
    </lineage>
</organism>
<dbReference type="Proteomes" id="UP000184171">
    <property type="component" value="Unassembled WGS sequence"/>
</dbReference>
<keyword evidence="2" id="KW-0378">Hydrolase</keyword>
<feature type="signal peptide" evidence="1">
    <location>
        <begin position="1"/>
        <end position="21"/>
    </location>
</feature>
<dbReference type="Pfam" id="PF13620">
    <property type="entry name" value="CarboxypepD_reg"/>
    <property type="match status" value="1"/>
</dbReference>